<keyword evidence="4" id="KW-0862">Zinc</keyword>
<evidence type="ECO:0000256" key="3">
    <source>
        <dbReference type="ARBA" id="ARBA00022801"/>
    </source>
</evidence>
<dbReference type="Gene3D" id="3.40.50.300">
    <property type="entry name" value="P-loop containing nucleotide triphosphate hydrolases"/>
    <property type="match status" value="1"/>
</dbReference>
<keyword evidence="3" id="KW-0378">Hydrolase</keyword>
<dbReference type="PhylomeDB" id="A0A068UFN4"/>
<evidence type="ECO:0000259" key="9">
    <source>
        <dbReference type="PROSITE" id="PS51192"/>
    </source>
</evidence>
<evidence type="ECO:0000256" key="1">
    <source>
        <dbReference type="ARBA" id="ARBA00022723"/>
    </source>
</evidence>
<dbReference type="CDD" id="cd18793">
    <property type="entry name" value="SF2_C_SNF"/>
    <property type="match status" value="1"/>
</dbReference>
<sequence>MEIKNPAPRLEQRKSPRNEGFFPEPWIQESRVFFKPRAERMANDARSRQRNKDFEGDSSGKSMDSGEGTLNSSTLKVDASRLRQTTQGASSSGQMTSSPSSTRKSERLEKRMPSTPLPVVRKSERLEKQSAPSPLRRSDRSRALGSSTSYGSKSLEKVSSSADRMSRREKKEKSVKQLTMGTENVNHGEKWNQESFGVKRKRMDARSYKALFKRKRICSASGREDELERHDVLPQVDSGGNMSCLKQLEDKNEGHECGMRVTEDSREKPLERAVSGAAFGLKDCDAKISEPNINSTTGNSQIPEMVTLTCMASPLGCNTKLESGARCMQSEEKGSAINVAPDVTGILVSKSVSAPVAESDPAASRENDIYGFVGNCAVCCKRRRSDYDSPKEELCSCGATLSCTSGDISRNKDSGNLEAAFNSESVGSRKCIPRSKETLSVTKTDVQNVCVMCKKGGKLLWCCNGESCRRCYHVSCLDPSLVDETPGVWHCASCVKKKIEFGVHTVSKGVESIWDVREVVVSDMKGIRRQKQYLVKYQGLAHFYNHWVSETLMLHESPSLVEKFNREYQIVTWNPEWRLPHRLLRKRRLMSFSHQEEYPSSNNDAVPYCQFEWLVKWRGLDYEHATWEVDSMKFLRSPQGQRLVREYEIRHQKTRKVSDKSAKGAFTELQKLPPGGSFRADDNMLNNVNKLQEFWCKNQSAVVFDEQDRLETVILFIKALSEHHQPFLIVTTSAALSQWEVEFMRIAPSVDVVVYSGNRDTRSIIRTLEFYDESGGILLQVLLSTMEIVSEDLQTFKEIKWEAVIVDECQSRSMNTNVALIKVLQTNVRLLLFSSQLKDVVAEYQYVLSLLDSSGDLKLNLSDNLVKLKESLSHFTAYGSKFGSSKFVEYWVPVPISNLQLEQYCSTLVTNTITLCSPSKRDGVGALLDILKTLRKCCSHPYTVDLYTKTSVIKGLQAPEMLDVGITASGKLHLLDLILSKIRRRKLRVLILFQSNGSSEGTPIGSILEDFLAQRFGQNSYEGFGATFDIPTKRQATMDRFNSKEGGEFVFLLDIRACMPSIKLSVDIVVLFDTDWNPANDMKALQRISFISHSDQIKVFRLYSSYTFEEKVLILAKHNKNVESNLRSTSRATDDTLLMWGASYLFRRLDKYHAEKSTASAADVSSGQQGLLDDIVKDFMAKLLDVSKNNNEHDSIISKVFHSEGVYHSDCLLPGEREVKSADGEERQIYWKKLLEGRNPRWKLLPGSTLRSRKRVHYAENDEPAKKHQKVLDGSDSPSFQPELEERIQAPGSKAAANQSESLPISVSCTLGDASKAIPLSGENPFSHESDMAHLEERTPNEQKSLHILLRAEMAKLCDVLKLSNGVNSMVQNFLEYVMENRHVNKERASILQAFQMSLCWIAASIMKEKIDRRDSLNLAKHILNFQCTKEETDIVYDKLRPLKTKFLQLLRNKNGLKPSKSVVSASEDVTEQSLKAGEPPSEFFKLQNVKVEIEESSFNLEPSQWGTIDQLTVHDVVRKKFKKLQKKRDKNMLKLHQKQEEEIQKFHEMREQTRIQLEDEHRLESAFIRTTYNQTAMEMDKLKIADSEFEKKIQEHECIMEMQLKQLEARHAAAIEEESKRVANFLAMMKSGLSEHRNVNEQHMHGSEYCEMGSSEGSGRITSEYSENEVLHSRPDLGEQSPDRIVHVSRGSIVIVSHIPVTAADDATGYSTQSKTVPIAVNSVSDEALEIVAAEASSVTRVDQSKESSRTSNFTPEVNAKHAGSCSVPDETSPVLLHSTSEKALETIPVGASSFIIFDQPKTAEYLSQTSQEITPNCSSNRAEEIVCINLATYNGQNTREISSSGQDNEIPLGLPRTAGSEIGNAFTSEMGALLEFNTENGTGNSIGSDVGGNQEGRTHNSICGTALSGQMQSVDLIMVQTFPPPDSPPQCIEDLPIAGDLNTAVGLVSSTPLEAGLNIQLDSEQLQLASSSSSPEQSQPAAEAVHQVPIEGSNSLQNSDASPQFFERSAKLSHEAVLLAGENLVQLVSECSPPVCSQSTAANAVRQAHTETSEACIGENLVHPASDFSSRVCSQPATSEAVQQSHVEGSNSRQTSDTSTQLVEESLELSHQALSQDGENLVQLASHYSSPARSQPTFAEAAYQNNVDGSNSVQTSEALTVDRLVQLASNLSSPVCRLPPIAEAVHQGQIKGRNSLQGSIQLVDTSAELSLDNVPQNCENLIHPASNSFTPLFSQPTMAASVDQGHIERANSLRISEASNLSSPVCRQPTITEAVHQGQIAGSNALQTSEASIQLVDRCAEHSRDDVPQSSENFVHFVSNCSSPPVCSLPSAAESVDQGHIETDNSLQTSEASSPVVEGSVVLSQLAVSLNGENLVPPPSTESRSGLNLQTITGTNHDCIAELSVVSHNSVVPTQAVDNAAELINQALQQSRPNVAVAEGSAHLSVRQPHQVASSNLPLPLQVDPLQNELERIRKEVEQTTTLHDSTKLRFQSECEKEIEEMIAQIRSKYEAKHRDAETAFLLKKTELDTNQKKVLMNKILAEAFRSKCLDLKPSAVLSMQQGAPVSFIQRVNQLSLQPTGRHPSVATLSPAGLPSVSQQTAMPPVQSLHRSSGLFPSVPARPPQISAITPSTGGVRVSGEKRAPAPHLQPFRLPGCTPAAASSSCIPGNIPNQQVPINLPARSVSLPPVPNQQPLPLPSQFLLQQNPLPPTQPTAALQPSRISQAVSSSRPSQPESGVHPGCHNPSQSAVELLMDIDNQAGGHLPTILQHLAGSGLNTSMLDPSVTRAPGNVDRSLKLPAVASDVVCLSDDDD</sequence>
<dbReference type="Pfam" id="PF00176">
    <property type="entry name" value="SNF2-rel_dom"/>
    <property type="match status" value="1"/>
</dbReference>
<reference evidence="11" key="1">
    <citation type="journal article" date="2014" name="Science">
        <title>The coffee genome provides insight into the convergent evolution of caffeine biosynthesis.</title>
        <authorList>
            <person name="Denoeud F."/>
            <person name="Carretero-Paulet L."/>
            <person name="Dereeper A."/>
            <person name="Droc G."/>
            <person name="Guyot R."/>
            <person name="Pietrella M."/>
            <person name="Zheng C."/>
            <person name="Alberti A."/>
            <person name="Anthony F."/>
            <person name="Aprea G."/>
            <person name="Aury J.M."/>
            <person name="Bento P."/>
            <person name="Bernard M."/>
            <person name="Bocs S."/>
            <person name="Campa C."/>
            <person name="Cenci A."/>
            <person name="Combes M.C."/>
            <person name="Crouzillat D."/>
            <person name="Da Silva C."/>
            <person name="Daddiego L."/>
            <person name="De Bellis F."/>
            <person name="Dussert S."/>
            <person name="Garsmeur O."/>
            <person name="Gayraud T."/>
            <person name="Guignon V."/>
            <person name="Jahn K."/>
            <person name="Jamilloux V."/>
            <person name="Joet T."/>
            <person name="Labadie K."/>
            <person name="Lan T."/>
            <person name="Leclercq J."/>
            <person name="Lepelley M."/>
            <person name="Leroy T."/>
            <person name="Li L.T."/>
            <person name="Librado P."/>
            <person name="Lopez L."/>
            <person name="Munoz A."/>
            <person name="Noel B."/>
            <person name="Pallavicini A."/>
            <person name="Perrotta G."/>
            <person name="Poncet V."/>
            <person name="Pot D."/>
            <person name="Priyono X."/>
            <person name="Rigoreau M."/>
            <person name="Rouard M."/>
            <person name="Rozas J."/>
            <person name="Tranchant-Dubreuil C."/>
            <person name="VanBuren R."/>
            <person name="Zhang Q."/>
            <person name="Andrade A.C."/>
            <person name="Argout X."/>
            <person name="Bertrand B."/>
            <person name="de Kochko A."/>
            <person name="Graziosi G."/>
            <person name="Henry R.J."/>
            <person name="Jayarama X."/>
            <person name="Ming R."/>
            <person name="Nagai C."/>
            <person name="Rounsley S."/>
            <person name="Sankoff D."/>
            <person name="Giuliano G."/>
            <person name="Albert V.A."/>
            <person name="Wincker P."/>
            <person name="Lashermes P."/>
        </authorList>
    </citation>
    <scope>NUCLEOTIDE SEQUENCE [LARGE SCALE GENOMIC DNA]</scope>
    <source>
        <strain evidence="11">cv. DH200-94</strain>
    </source>
</reference>
<keyword evidence="11" id="KW-1185">Reference proteome</keyword>
<dbReference type="Pfam" id="PF25029">
    <property type="entry name" value="MOM1"/>
    <property type="match status" value="1"/>
</dbReference>
<dbReference type="InterPro" id="IPR013083">
    <property type="entry name" value="Znf_RING/FYVE/PHD"/>
</dbReference>
<feature type="region of interest" description="Disordered" evidence="6">
    <location>
        <begin position="1259"/>
        <end position="1281"/>
    </location>
</feature>
<dbReference type="EMBL" id="HG739108">
    <property type="protein sequence ID" value="CDP07087.1"/>
    <property type="molecule type" value="Genomic_DNA"/>
</dbReference>
<dbReference type="Gene3D" id="6.10.250.1310">
    <property type="match status" value="1"/>
</dbReference>
<evidence type="ECO:0000259" key="7">
    <source>
        <dbReference type="PROSITE" id="PS50013"/>
    </source>
</evidence>
<dbReference type="SMART" id="SM00298">
    <property type="entry name" value="CHROMO"/>
    <property type="match status" value="2"/>
</dbReference>
<evidence type="ECO:0000256" key="5">
    <source>
        <dbReference type="PROSITE-ProRule" id="PRU00146"/>
    </source>
</evidence>
<dbReference type="Gramene" id="CDP07087">
    <property type="protein sequence ID" value="CDP07087"/>
    <property type="gene ID" value="GSCOC_T00024201001"/>
</dbReference>
<dbReference type="InterPro" id="IPR016197">
    <property type="entry name" value="Chromo-like_dom_sf"/>
</dbReference>
<dbReference type="Gene3D" id="3.30.40.10">
    <property type="entry name" value="Zinc/RING finger domain, C3HC4 (zinc finger)"/>
    <property type="match status" value="1"/>
</dbReference>
<dbReference type="PANTHER" id="PTHR35116:SF2">
    <property type="entry name" value="ATP-DEPENDENT HELICASE FAMILY PROTEIN-RELATED"/>
    <property type="match status" value="1"/>
</dbReference>
<dbReference type="Gene3D" id="3.40.50.10810">
    <property type="entry name" value="Tandem AAA-ATPase domain"/>
    <property type="match status" value="1"/>
</dbReference>
<dbReference type="PANTHER" id="PTHR35116">
    <property type="entry name" value="HELICASE PROTEIN MOM1"/>
    <property type="match status" value="1"/>
</dbReference>
<keyword evidence="1" id="KW-0479">Metal-binding</keyword>
<dbReference type="OrthoDB" id="885191at2759"/>
<feature type="domain" description="Chromo" evidence="7">
    <location>
        <begin position="514"/>
        <end position="576"/>
    </location>
</feature>
<evidence type="ECO:0000256" key="4">
    <source>
        <dbReference type="ARBA" id="ARBA00022833"/>
    </source>
</evidence>
<dbReference type="InterPro" id="IPR049730">
    <property type="entry name" value="SNF2/RAD54-like_C"/>
</dbReference>
<dbReference type="InterPro" id="IPR001965">
    <property type="entry name" value="Znf_PHD"/>
</dbReference>
<dbReference type="PROSITE" id="PS50013">
    <property type="entry name" value="CHROMO_2"/>
    <property type="match status" value="2"/>
</dbReference>
<feature type="compositionally biased region" description="Basic and acidic residues" evidence="6">
    <location>
        <begin position="103"/>
        <end position="112"/>
    </location>
</feature>
<dbReference type="FunCoup" id="A0A068UFN4">
    <property type="interactions" value="755"/>
</dbReference>
<evidence type="ECO:0000256" key="2">
    <source>
        <dbReference type="ARBA" id="ARBA00022771"/>
    </source>
</evidence>
<proteinExistence type="predicted"/>
<dbReference type="SUPFAM" id="SSF52540">
    <property type="entry name" value="P-loop containing nucleoside triphosphate hydrolases"/>
    <property type="match status" value="2"/>
</dbReference>
<keyword evidence="2 5" id="KW-0863">Zinc-finger</keyword>
<feature type="compositionally biased region" description="Pro residues" evidence="6">
    <location>
        <begin position="2690"/>
        <end position="2700"/>
    </location>
</feature>
<dbReference type="PROSITE" id="PS51192">
    <property type="entry name" value="HELICASE_ATP_BIND_1"/>
    <property type="match status" value="1"/>
</dbReference>
<dbReference type="GO" id="GO:0016787">
    <property type="term" value="F:hydrolase activity"/>
    <property type="evidence" value="ECO:0007669"/>
    <property type="project" value="UniProtKB-KW"/>
</dbReference>
<feature type="region of interest" description="Disordered" evidence="6">
    <location>
        <begin position="1969"/>
        <end position="1988"/>
    </location>
</feature>
<feature type="domain" description="PHD-type" evidence="8">
    <location>
        <begin position="447"/>
        <end position="497"/>
    </location>
</feature>
<dbReference type="InterPro" id="IPR038718">
    <property type="entry name" value="SNF2-like_sf"/>
</dbReference>
<feature type="compositionally biased region" description="Polar residues" evidence="6">
    <location>
        <begin position="2723"/>
        <end position="2738"/>
    </location>
</feature>
<feature type="region of interest" description="Disordered" evidence="6">
    <location>
        <begin position="2581"/>
        <end position="2653"/>
    </location>
</feature>
<dbReference type="PROSITE" id="PS01359">
    <property type="entry name" value="ZF_PHD_1"/>
    <property type="match status" value="1"/>
</dbReference>
<dbReference type="InterPro" id="IPR014001">
    <property type="entry name" value="Helicase_ATP-bd"/>
</dbReference>
<evidence type="ECO:0000259" key="8">
    <source>
        <dbReference type="PROSITE" id="PS50016"/>
    </source>
</evidence>
<name>A0A068UFN4_COFCA</name>
<feature type="domain" description="Helicase ATP-binding" evidence="9">
    <location>
        <begin position="692"/>
        <end position="855"/>
    </location>
</feature>
<dbReference type="PROSITE" id="PS50016">
    <property type="entry name" value="ZF_PHD_2"/>
    <property type="match status" value="1"/>
</dbReference>
<dbReference type="InterPro" id="IPR000953">
    <property type="entry name" value="Chromo/chromo_shadow_dom"/>
</dbReference>
<feature type="compositionally biased region" description="Polar residues" evidence="6">
    <location>
        <begin position="144"/>
        <end position="163"/>
    </location>
</feature>
<dbReference type="InterPro" id="IPR027417">
    <property type="entry name" value="P-loop_NTPase"/>
</dbReference>
<dbReference type="InterPro" id="IPR000330">
    <property type="entry name" value="SNF2_N"/>
</dbReference>
<feature type="compositionally biased region" description="Basic and acidic residues" evidence="6">
    <location>
        <begin position="1259"/>
        <end position="1273"/>
    </location>
</feature>
<feature type="domain" description="Chromo" evidence="7">
    <location>
        <begin position="578"/>
        <end position="659"/>
    </location>
</feature>
<dbReference type="GO" id="GO:0005524">
    <property type="term" value="F:ATP binding"/>
    <property type="evidence" value="ECO:0007669"/>
    <property type="project" value="InterPro"/>
</dbReference>
<feature type="region of interest" description="Disordered" evidence="6">
    <location>
        <begin position="1"/>
        <end position="176"/>
    </location>
</feature>
<feature type="region of interest" description="Disordered" evidence="6">
    <location>
        <begin position="1744"/>
        <end position="1770"/>
    </location>
</feature>
<feature type="region of interest" description="Disordered" evidence="6">
    <location>
        <begin position="2686"/>
        <end position="2749"/>
    </location>
</feature>
<organism evidence="10 11">
    <name type="scientific">Coffea canephora</name>
    <name type="common">Robusta coffee</name>
    <dbReference type="NCBI Taxonomy" id="49390"/>
    <lineage>
        <taxon>Eukaryota</taxon>
        <taxon>Viridiplantae</taxon>
        <taxon>Streptophyta</taxon>
        <taxon>Embryophyta</taxon>
        <taxon>Tracheophyta</taxon>
        <taxon>Spermatophyta</taxon>
        <taxon>Magnoliopsida</taxon>
        <taxon>eudicotyledons</taxon>
        <taxon>Gunneridae</taxon>
        <taxon>Pentapetalae</taxon>
        <taxon>asterids</taxon>
        <taxon>lamiids</taxon>
        <taxon>Gentianales</taxon>
        <taxon>Rubiaceae</taxon>
        <taxon>Ixoroideae</taxon>
        <taxon>Gardenieae complex</taxon>
        <taxon>Bertiereae - Coffeeae clade</taxon>
        <taxon>Coffeeae</taxon>
        <taxon>Coffea</taxon>
    </lineage>
</organism>
<feature type="compositionally biased region" description="Basic and acidic residues" evidence="6">
    <location>
        <begin position="36"/>
        <end position="55"/>
    </location>
</feature>
<dbReference type="InParanoid" id="A0A068UFN4"/>
<evidence type="ECO:0000313" key="10">
    <source>
        <dbReference type="EMBL" id="CDP07087.1"/>
    </source>
</evidence>
<accession>A0A068UFN4</accession>
<dbReference type="InterPro" id="IPR056882">
    <property type="entry name" value="MOM1_dom"/>
</dbReference>
<evidence type="ECO:0008006" key="12">
    <source>
        <dbReference type="Google" id="ProtNLM"/>
    </source>
</evidence>
<feature type="compositionally biased region" description="Low complexity" evidence="6">
    <location>
        <begin position="1969"/>
        <end position="1986"/>
    </location>
</feature>
<dbReference type="InterPro" id="IPR039322">
    <property type="entry name" value="MOM1"/>
</dbReference>
<evidence type="ECO:0000256" key="6">
    <source>
        <dbReference type="SAM" id="MobiDB-lite"/>
    </source>
</evidence>
<dbReference type="SUPFAM" id="SSF54160">
    <property type="entry name" value="Chromo domain-like"/>
    <property type="match status" value="2"/>
</dbReference>
<dbReference type="SMART" id="SM00249">
    <property type="entry name" value="PHD"/>
    <property type="match status" value="1"/>
</dbReference>
<dbReference type="Gene3D" id="2.40.50.40">
    <property type="match status" value="2"/>
</dbReference>
<dbReference type="GO" id="GO:0031507">
    <property type="term" value="P:heterochromatin formation"/>
    <property type="evidence" value="ECO:0007669"/>
    <property type="project" value="InterPro"/>
</dbReference>
<dbReference type="STRING" id="49390.A0A068UFN4"/>
<feature type="compositionally biased region" description="Basic and acidic residues" evidence="6">
    <location>
        <begin position="164"/>
        <end position="175"/>
    </location>
</feature>
<protein>
    <recommendedName>
        <fullName evidence="12">Helicase protein MOM1</fullName>
    </recommendedName>
</protein>
<gene>
    <name evidence="10" type="ORF">GSCOC_T00024201001</name>
</gene>
<feature type="region of interest" description="Disordered" evidence="6">
    <location>
        <begin position="2078"/>
        <end position="2101"/>
    </location>
</feature>
<dbReference type="InterPro" id="IPR019787">
    <property type="entry name" value="Znf_PHD-finger"/>
</dbReference>
<evidence type="ECO:0000313" key="11">
    <source>
        <dbReference type="Proteomes" id="UP000295252"/>
    </source>
</evidence>
<dbReference type="OMA" id="HECIMEM"/>
<dbReference type="Proteomes" id="UP000295252">
    <property type="component" value="Chromosome I"/>
</dbReference>
<dbReference type="GO" id="GO:0008270">
    <property type="term" value="F:zinc ion binding"/>
    <property type="evidence" value="ECO:0007669"/>
    <property type="project" value="UniProtKB-KW"/>
</dbReference>
<dbReference type="InterPro" id="IPR019786">
    <property type="entry name" value="Zinc_finger_PHD-type_CS"/>
</dbReference>
<feature type="compositionally biased region" description="Low complexity" evidence="6">
    <location>
        <begin position="84"/>
        <end position="102"/>
    </location>
</feature>